<proteinExistence type="inferred from homology"/>
<dbReference type="InterPro" id="IPR001678">
    <property type="entry name" value="MeTrfase_RsmB-F_NOP2_dom"/>
</dbReference>
<dbReference type="Pfam" id="PF01189">
    <property type="entry name" value="Methyltr_RsmB-F"/>
    <property type="match status" value="1"/>
</dbReference>
<dbReference type="PANTHER" id="PTHR22807">
    <property type="entry name" value="NOP2 YEAST -RELATED NOL1/NOP2/FMU SUN DOMAIN-CONTAINING"/>
    <property type="match status" value="1"/>
</dbReference>
<feature type="binding site" evidence="5">
    <location>
        <position position="256"/>
    </location>
    <ligand>
        <name>S-adenosyl-L-methionine</name>
        <dbReference type="ChEBI" id="CHEBI:59789"/>
    </ligand>
</feature>
<name>A0A2S7T5I0_9FLAO</name>
<dbReference type="Pfam" id="PF22458">
    <property type="entry name" value="RsmF-B_ferredox"/>
    <property type="match status" value="1"/>
</dbReference>
<gene>
    <name evidence="7" type="ORF">BST99_02675</name>
</gene>
<dbReference type="InterPro" id="IPR049560">
    <property type="entry name" value="MeTrfase_RsmB-F_NOP2_cat"/>
</dbReference>
<evidence type="ECO:0000256" key="1">
    <source>
        <dbReference type="ARBA" id="ARBA00022603"/>
    </source>
</evidence>
<sequence>MRLHKNLVWAVIQGLESIVNKEEQADKAVERILKTDKRWGARDRGFIASTLYEMVRYRRLYESLAEVKAPYKRSDCFRLFGVWATLRGHALPEWPELQGTPVRRIKGRYEEARKSRVLRESFPDWLDQRCVEELGEKRWEAESAALNKEADLLLRTNTLKGNRQDLIALLKEEQIEAKALPKIAEAVLLPKRANVFRLNAFKEGRFEVQDANSQRVAHWVNPRPGEKVIDACAGAGGKSLHLAALMENKGQLIGLDIFPAKLKELKRRCRRAGVHNLETRLLDSSKVVKKLKGSADKVLIDAPCSGLGVLKRNPDTKWKLDPDFLKKIQERQQEILQQYSSWVKTGGELTYATCSILPSENEKQVELFLKSETGKGFKLLKQETLFPSETGFDGFFLAKLLKES</sequence>
<dbReference type="Proteomes" id="UP000239366">
    <property type="component" value="Unassembled WGS sequence"/>
</dbReference>
<comment type="caution">
    <text evidence="5">Lacks conserved residue(s) required for the propagation of feature annotation.</text>
</comment>
<keyword evidence="4 5" id="KW-0694">RNA-binding</keyword>
<dbReference type="GO" id="GO:0003723">
    <property type="term" value="F:RNA binding"/>
    <property type="evidence" value="ECO:0007669"/>
    <property type="project" value="UniProtKB-UniRule"/>
</dbReference>
<evidence type="ECO:0000256" key="5">
    <source>
        <dbReference type="PROSITE-ProRule" id="PRU01023"/>
    </source>
</evidence>
<dbReference type="RefSeq" id="WP_105000427.1">
    <property type="nucleotide sequence ID" value="NZ_MQVX01000001.1"/>
</dbReference>
<dbReference type="PANTHER" id="PTHR22807:SF53">
    <property type="entry name" value="RIBOSOMAL RNA SMALL SUBUNIT METHYLTRANSFERASE B-RELATED"/>
    <property type="match status" value="1"/>
</dbReference>
<evidence type="ECO:0000259" key="6">
    <source>
        <dbReference type="PROSITE" id="PS51686"/>
    </source>
</evidence>
<dbReference type="InterPro" id="IPR023267">
    <property type="entry name" value="RCMT"/>
</dbReference>
<dbReference type="AlphaFoldDB" id="A0A2S7T5I0"/>
<evidence type="ECO:0000256" key="4">
    <source>
        <dbReference type="ARBA" id="ARBA00022884"/>
    </source>
</evidence>
<dbReference type="InterPro" id="IPR054728">
    <property type="entry name" value="RsmB-like_ferredoxin"/>
</dbReference>
<keyword evidence="3 5" id="KW-0949">S-adenosyl-L-methionine</keyword>
<feature type="active site" description="Nucleophile" evidence="5">
    <location>
        <position position="354"/>
    </location>
</feature>
<evidence type="ECO:0000256" key="2">
    <source>
        <dbReference type="ARBA" id="ARBA00022679"/>
    </source>
</evidence>
<dbReference type="GO" id="GO:0008173">
    <property type="term" value="F:RNA methyltransferase activity"/>
    <property type="evidence" value="ECO:0007669"/>
    <property type="project" value="InterPro"/>
</dbReference>
<feature type="binding site" evidence="5">
    <location>
        <position position="301"/>
    </location>
    <ligand>
        <name>S-adenosyl-L-methionine</name>
        <dbReference type="ChEBI" id="CHEBI:59789"/>
    </ligand>
</feature>
<dbReference type="EMBL" id="MQVX01000001">
    <property type="protein sequence ID" value="PQJ14787.1"/>
    <property type="molecule type" value="Genomic_DNA"/>
</dbReference>
<accession>A0A2S7T5I0</accession>
<comment type="caution">
    <text evidence="7">The sequence shown here is derived from an EMBL/GenBank/DDBJ whole genome shotgun (WGS) entry which is preliminary data.</text>
</comment>
<dbReference type="Gene3D" id="3.40.50.150">
    <property type="entry name" value="Vaccinia Virus protein VP39"/>
    <property type="match status" value="1"/>
</dbReference>
<keyword evidence="2 5" id="KW-0808">Transferase</keyword>
<dbReference type="CDD" id="cd02440">
    <property type="entry name" value="AdoMet_MTases"/>
    <property type="match status" value="1"/>
</dbReference>
<evidence type="ECO:0000256" key="3">
    <source>
        <dbReference type="ARBA" id="ARBA00022691"/>
    </source>
</evidence>
<dbReference type="OrthoDB" id="9810297at2"/>
<evidence type="ECO:0000313" key="7">
    <source>
        <dbReference type="EMBL" id="PQJ14787.1"/>
    </source>
</evidence>
<dbReference type="PRINTS" id="PR02008">
    <property type="entry name" value="RCMTFAMILY"/>
</dbReference>
<evidence type="ECO:0000313" key="8">
    <source>
        <dbReference type="Proteomes" id="UP000239366"/>
    </source>
</evidence>
<comment type="similarity">
    <text evidence="5">Belongs to the class I-like SAM-binding methyltransferase superfamily. RsmB/NOP family.</text>
</comment>
<dbReference type="PROSITE" id="PS51686">
    <property type="entry name" value="SAM_MT_RSMB_NOP"/>
    <property type="match status" value="1"/>
</dbReference>
<protein>
    <submittedName>
        <fullName evidence="7">RNA methyltransferase</fullName>
    </submittedName>
</protein>
<feature type="domain" description="SAM-dependent MTase RsmB/NOP-type" evidence="6">
    <location>
        <begin position="142"/>
        <end position="403"/>
    </location>
</feature>
<keyword evidence="1 5" id="KW-0489">Methyltransferase</keyword>
<feature type="binding site" evidence="5">
    <location>
        <position position="283"/>
    </location>
    <ligand>
        <name>S-adenosyl-L-methionine</name>
        <dbReference type="ChEBI" id="CHEBI:59789"/>
    </ligand>
</feature>
<dbReference type="GO" id="GO:0001510">
    <property type="term" value="P:RNA methylation"/>
    <property type="evidence" value="ECO:0007669"/>
    <property type="project" value="InterPro"/>
</dbReference>
<dbReference type="InterPro" id="IPR029063">
    <property type="entry name" value="SAM-dependent_MTases_sf"/>
</dbReference>
<keyword evidence="8" id="KW-1185">Reference proteome</keyword>
<organism evidence="7 8">
    <name type="scientific">Aureicoccus marinus</name>
    <dbReference type="NCBI Taxonomy" id="754435"/>
    <lineage>
        <taxon>Bacteria</taxon>
        <taxon>Pseudomonadati</taxon>
        <taxon>Bacteroidota</taxon>
        <taxon>Flavobacteriia</taxon>
        <taxon>Flavobacteriales</taxon>
        <taxon>Flavobacteriaceae</taxon>
        <taxon>Aureicoccus</taxon>
    </lineage>
</organism>
<reference evidence="8" key="1">
    <citation type="submission" date="2016-11" db="EMBL/GenBank/DDBJ databases">
        <title>Trade-off between light-utilization and light-protection in marine flavobacteria.</title>
        <authorList>
            <person name="Kumagai Y."/>
            <person name="Yoshizawa S."/>
            <person name="Kogure K."/>
        </authorList>
    </citation>
    <scope>NUCLEOTIDE SEQUENCE [LARGE SCALE GENOMIC DNA]</scope>
    <source>
        <strain evidence="8">SG-18</strain>
    </source>
</reference>
<dbReference type="SUPFAM" id="SSF53335">
    <property type="entry name" value="S-adenosyl-L-methionine-dependent methyltransferases"/>
    <property type="match status" value="1"/>
</dbReference>